<dbReference type="SUPFAM" id="SSF81321">
    <property type="entry name" value="Family A G protein-coupled receptor-like"/>
    <property type="match status" value="1"/>
</dbReference>
<keyword evidence="9" id="KW-0675">Receptor</keyword>
<proteinExistence type="inferred from homology"/>
<feature type="domain" description="FYVE-type" evidence="12">
    <location>
        <begin position="1577"/>
        <end position="1635"/>
    </location>
</feature>
<dbReference type="Gene3D" id="1.10.287.620">
    <property type="entry name" value="Helix Hairpins"/>
    <property type="match status" value="1"/>
</dbReference>
<evidence type="ECO:0000256" key="5">
    <source>
        <dbReference type="ARBA" id="ARBA00022833"/>
    </source>
</evidence>
<feature type="transmembrane region" description="Helical" evidence="11">
    <location>
        <begin position="193"/>
        <end position="219"/>
    </location>
</feature>
<evidence type="ECO:0000256" key="2">
    <source>
        <dbReference type="ARBA" id="ARBA00022692"/>
    </source>
</evidence>
<dbReference type="InterPro" id="IPR011011">
    <property type="entry name" value="Znf_FYVE_PHD"/>
</dbReference>
<dbReference type="PANTHER" id="PTHR23164">
    <property type="entry name" value="EARLY ENDOSOME ANTIGEN 1"/>
    <property type="match status" value="1"/>
</dbReference>
<dbReference type="CDD" id="cd15730">
    <property type="entry name" value="FYVE_EEA1"/>
    <property type="match status" value="1"/>
</dbReference>
<comment type="similarity">
    <text evidence="9">Belongs to the G-protein coupled receptor 1 family.</text>
</comment>
<gene>
    <name evidence="15" type="primary">LOC100368767</name>
</gene>
<keyword evidence="3" id="KW-0479">Metal-binding</keyword>
<feature type="coiled-coil region" evidence="10">
    <location>
        <begin position="526"/>
        <end position="553"/>
    </location>
</feature>
<feature type="coiled-coil region" evidence="10">
    <location>
        <begin position="1443"/>
        <end position="1565"/>
    </location>
</feature>
<reference evidence="15" key="1">
    <citation type="submission" date="2025-08" db="UniProtKB">
        <authorList>
            <consortium name="RefSeq"/>
        </authorList>
    </citation>
    <scope>IDENTIFICATION</scope>
    <source>
        <tissue evidence="15">Testes</tissue>
    </source>
</reference>
<dbReference type="InterPro" id="IPR000276">
    <property type="entry name" value="GPCR_Rhodpsn"/>
</dbReference>
<keyword evidence="10" id="KW-0175">Coiled coil</keyword>
<feature type="transmembrane region" description="Helical" evidence="11">
    <location>
        <begin position="158"/>
        <end position="181"/>
    </location>
</feature>
<feature type="coiled-coil region" evidence="10">
    <location>
        <begin position="408"/>
        <end position="491"/>
    </location>
</feature>
<keyword evidence="6 11" id="KW-1133">Transmembrane helix</keyword>
<accession>A0ABM0LYV9</accession>
<feature type="domain" description="G-protein coupled receptors family 1 profile" evidence="13">
    <location>
        <begin position="56"/>
        <end position="261"/>
    </location>
</feature>
<dbReference type="PROSITE" id="PS00237">
    <property type="entry name" value="G_PROTEIN_RECEP_F1_1"/>
    <property type="match status" value="1"/>
</dbReference>
<dbReference type="PROSITE" id="PS50178">
    <property type="entry name" value="ZF_FYVE"/>
    <property type="match status" value="1"/>
</dbReference>
<keyword evidence="9" id="KW-0297">G-protein coupled receptor</keyword>
<keyword evidence="9" id="KW-0807">Transducer</keyword>
<evidence type="ECO:0000259" key="13">
    <source>
        <dbReference type="PROSITE" id="PS50262"/>
    </source>
</evidence>
<dbReference type="SMART" id="SM00064">
    <property type="entry name" value="FYVE"/>
    <property type="match status" value="1"/>
</dbReference>
<dbReference type="Proteomes" id="UP000694865">
    <property type="component" value="Unplaced"/>
</dbReference>
<feature type="transmembrane region" description="Helical" evidence="11">
    <location>
        <begin position="77"/>
        <end position="98"/>
    </location>
</feature>
<keyword evidence="7 11" id="KW-0472">Membrane</keyword>
<feature type="coiled-coil region" evidence="10">
    <location>
        <begin position="356"/>
        <end position="383"/>
    </location>
</feature>
<keyword evidence="5" id="KW-0862">Zinc</keyword>
<dbReference type="Gene3D" id="1.20.5.390">
    <property type="entry name" value="L1 transposable element, trimerization domain"/>
    <property type="match status" value="1"/>
</dbReference>
<comment type="subcellular location">
    <subcellularLocation>
        <location evidence="1">Membrane</location>
    </subcellularLocation>
</comment>
<feature type="transmembrane region" description="Helical" evidence="11">
    <location>
        <begin position="244"/>
        <end position="268"/>
    </location>
</feature>
<dbReference type="PRINTS" id="PR00237">
    <property type="entry name" value="GPCRRHODOPSN"/>
</dbReference>
<dbReference type="CDD" id="cd00637">
    <property type="entry name" value="7tm_classA_rhodopsin-like"/>
    <property type="match status" value="1"/>
</dbReference>
<dbReference type="PROSITE" id="PS50262">
    <property type="entry name" value="G_PROTEIN_RECEP_F1_2"/>
    <property type="match status" value="1"/>
</dbReference>
<evidence type="ECO:0000256" key="9">
    <source>
        <dbReference type="RuleBase" id="RU000688"/>
    </source>
</evidence>
<evidence type="ECO:0000256" key="7">
    <source>
        <dbReference type="ARBA" id="ARBA00023136"/>
    </source>
</evidence>
<sequence length="1647" mass="188723">MDDLVLNSLYLELWQYNYTSNYLNGTDPPNMKNSCMYETATESTFLCLLLLLGYFGNATFLFVVIRIKTMRTLPNLYFVNLALADFVVLFVYMIQVIIRTFDTTISEEGYVAIATITMFIMVTGLCASFISVGVISLERYLAICHPYKAVKLRQKTRVLVLMVLSWVAGFVPGMFAALAMIPGLFDDVYTEELMVTSSVLLSLVAVISIILVVIFYLLIAKEMGQLQRTRALQYDGFVKEEKRVVTLCMCIAVLFFVCISPKVAALVLRSIPSLRLSPSGFICPMCMTSLPSPEALQGHWEAVHNDSATPSPLEPVVSAADKSTEGFVEVNLFDYKNRDGDVLALLQEVDDLKTSLKEEKWYSEELKKEVDRLQESRMQLQLSEHNSEDDNSPLQLFQEELSKSEDARAILTSDVRHLREQLTEVKDEFEVVKQQKEMMEQKAAKLASEIVGLRAQSDEDQGHRAGTEEKYAQLKEELDAAKSRVKDVESELLQRPGADDVLVLKKELVSVQQLMDETTLRKEAEHEKLVQENVQLVEKIKELEGSIIQLNDSLSQAPKMQEFESLQKSLLESTDSVNEIQIQLQSQSQHCTSLEQELSQVKQELTAKDSCVETLEKEIGMYKKSAEDQVEDKKQQIIQLQEQIDKLKLLVSEKELSVNELHKQLGDSKQSTQSLLHEREQQINALQLQINKNQSHIQEKESVINDVQRQLTDVQQHYQTEVSTNDELKVQLREKQNQIEEAGRQMDNRYDHIEAGDGVETAINQLKQEKTELQEKLNSSEQSLEQLSYDHSEKIEAVHKQLNETKSKLAETTDKMNKIDSSLKDQMNKLSSSQEKVASLETELKEKTECLMATEAEKVSQKSDLENQIKTAQNAVEDKQTELTRVEQQLQKITGELDVKNENLIKLEESHKELQKEFGVQQLRITSLEGELQEQVKLVSNTEEAKSVLKTELEKQIKEIQSKLAETESRLNEEQINHQKKTSEFTELCEKFSELETKYTAKEEKIALVEERNNKLSEDLKNAHNTLQQKDIHFDELQQEVQKVTAEYSEKLKGMQEEQLKLSEESVKYKKEVEEEYNKLKSEKTLVVDSLNETKTILEDKNKEFAEMKNIYEDEKQYMKAEASRKVEERQKQLSELNTVLASTQRHLNEAKSTLEEKIQVETELSERVGQLQTEKHELQEQLHLSNERIKAFQHQMSEQDENLAKQINQCEELQQQMEHKEEVQKDMQKKIEILEQEIAKPCVQCKNYEAQVVKLQTTLKDYQEKCAALESDLHNVHATLTQNESELVEMKKTESTLSTNLQAVTEAKCALDVRVTELDNELKEAAKLQYTLVQEKTGLIELLEKEKATCRELSDSKTSLELQISDLQTEMQSEREAKNKEIHGLLEAKNLLIKQKLDFQSQISDLDNQLSLVKSEHDETKEVAQRVQTMLRDESAALQTKLAAEIQTKNEIQKEKSENEEKFNIQITALNENLGTLRGDMTRSESRIGELEKNNDELRGEIAVLEATVQNNQDERRILLERCLHSENEVEKLQNKSAELRRKLDDAQSAMHELGRENQNLQIVNTQKMSRKWQDDDQIYDCQSCGKGFSVTVRKHHCRHCGMIFCNECSAKTAAVASSKKPVRVCDTCYVELTTGSAKQTSGTVM</sequence>
<name>A0ABM0LYV9_SACKO</name>
<evidence type="ECO:0000256" key="3">
    <source>
        <dbReference type="ARBA" id="ARBA00022723"/>
    </source>
</evidence>
<dbReference type="Pfam" id="PF00001">
    <property type="entry name" value="7tm_1"/>
    <property type="match status" value="1"/>
</dbReference>
<dbReference type="InterPro" id="IPR000306">
    <property type="entry name" value="Znf_FYVE"/>
</dbReference>
<dbReference type="GeneID" id="100368767"/>
<feature type="coiled-coil region" evidence="10">
    <location>
        <begin position="697"/>
        <end position="1072"/>
    </location>
</feature>
<feature type="transmembrane region" description="Helical" evidence="11">
    <location>
        <begin position="43"/>
        <end position="65"/>
    </location>
</feature>
<dbReference type="InterPro" id="IPR017455">
    <property type="entry name" value="Znf_FYVE-rel"/>
</dbReference>
<keyword evidence="2 9" id="KW-0812">Transmembrane</keyword>
<feature type="transmembrane region" description="Helical" evidence="11">
    <location>
        <begin position="110"/>
        <end position="137"/>
    </location>
</feature>
<keyword evidence="4 8" id="KW-0863">Zinc-finger</keyword>
<feature type="coiled-coil region" evidence="10">
    <location>
        <begin position="577"/>
        <end position="657"/>
    </location>
</feature>
<dbReference type="Gene3D" id="3.30.40.10">
    <property type="entry name" value="Zinc/RING finger domain, C3HC4 (zinc finger)"/>
    <property type="match status" value="1"/>
</dbReference>
<evidence type="ECO:0000256" key="1">
    <source>
        <dbReference type="ARBA" id="ARBA00004370"/>
    </source>
</evidence>
<dbReference type="Pfam" id="PF01363">
    <property type="entry name" value="FYVE"/>
    <property type="match status" value="1"/>
</dbReference>
<dbReference type="SUPFAM" id="SSF57903">
    <property type="entry name" value="FYVE/PHD zinc finger"/>
    <property type="match status" value="1"/>
</dbReference>
<evidence type="ECO:0000256" key="11">
    <source>
        <dbReference type="SAM" id="Phobius"/>
    </source>
</evidence>
<dbReference type="Gene3D" id="6.10.250.920">
    <property type="match status" value="1"/>
</dbReference>
<dbReference type="Gene3D" id="1.20.1070.10">
    <property type="entry name" value="Rhodopsin 7-helix transmembrane proteins"/>
    <property type="match status" value="1"/>
</dbReference>
<organism evidence="14 15">
    <name type="scientific">Saccoglossus kowalevskii</name>
    <name type="common">Acorn worm</name>
    <dbReference type="NCBI Taxonomy" id="10224"/>
    <lineage>
        <taxon>Eukaryota</taxon>
        <taxon>Metazoa</taxon>
        <taxon>Hemichordata</taxon>
        <taxon>Enteropneusta</taxon>
        <taxon>Harrimaniidae</taxon>
        <taxon>Saccoglossus</taxon>
    </lineage>
</organism>
<dbReference type="RefSeq" id="XP_006812950.1">
    <property type="nucleotide sequence ID" value="XM_006812887.1"/>
</dbReference>
<dbReference type="SUPFAM" id="SSF69979">
    <property type="entry name" value="Eea1 homodimerisation domain"/>
    <property type="match status" value="1"/>
</dbReference>
<evidence type="ECO:0000313" key="14">
    <source>
        <dbReference type="Proteomes" id="UP000694865"/>
    </source>
</evidence>
<evidence type="ECO:0000256" key="10">
    <source>
        <dbReference type="SAM" id="Coils"/>
    </source>
</evidence>
<feature type="coiled-coil region" evidence="10">
    <location>
        <begin position="1344"/>
        <end position="1378"/>
    </location>
</feature>
<evidence type="ECO:0000259" key="12">
    <source>
        <dbReference type="PROSITE" id="PS50178"/>
    </source>
</evidence>
<feature type="coiled-coil region" evidence="10">
    <location>
        <begin position="1120"/>
        <end position="1280"/>
    </location>
</feature>
<protein>
    <submittedName>
        <fullName evidence="15">Early endosome antigen 1-like</fullName>
    </submittedName>
</protein>
<dbReference type="InterPro" id="IPR013083">
    <property type="entry name" value="Znf_RING/FYVE/PHD"/>
</dbReference>
<evidence type="ECO:0000256" key="6">
    <source>
        <dbReference type="ARBA" id="ARBA00022989"/>
    </source>
</evidence>
<evidence type="ECO:0000256" key="8">
    <source>
        <dbReference type="PROSITE-ProRule" id="PRU00091"/>
    </source>
</evidence>
<dbReference type="InterPro" id="IPR013087">
    <property type="entry name" value="Znf_C2H2_type"/>
</dbReference>
<evidence type="ECO:0000256" key="4">
    <source>
        <dbReference type="ARBA" id="ARBA00022771"/>
    </source>
</evidence>
<dbReference type="PANTHER" id="PTHR23164:SF30">
    <property type="entry name" value="EARLY ENDOSOME ANTIGEN 1"/>
    <property type="match status" value="1"/>
</dbReference>
<dbReference type="PROSITE" id="PS00028">
    <property type="entry name" value="ZINC_FINGER_C2H2_1"/>
    <property type="match status" value="1"/>
</dbReference>
<evidence type="ECO:0000313" key="15">
    <source>
        <dbReference type="RefSeq" id="XP_006812950.1"/>
    </source>
</evidence>
<dbReference type="InterPro" id="IPR017452">
    <property type="entry name" value="GPCR_Rhodpsn_7TM"/>
</dbReference>
<keyword evidence="14" id="KW-1185">Reference proteome</keyword>